<dbReference type="InterPro" id="IPR036388">
    <property type="entry name" value="WH-like_DNA-bd_sf"/>
</dbReference>
<gene>
    <name evidence="6" type="ORF">NX722_05825</name>
</gene>
<dbReference type="RefSeq" id="WP_262567151.1">
    <property type="nucleotide sequence ID" value="NZ_JAPFCC010000001.1"/>
</dbReference>
<sequence>MDIPSLTAFLTVAECGSFSLAAEQLHLTQPAVSKRIASLEQQLGTPLFDRKKFDRKKFDRKNSASRRTHLNEAGRTLLPRARQMLELMKDTRQQINNLKTQIKGPLSLATSHHIGLRRLPDILKTFARTYPDVTLDIRFVDSEAAYELLHRGEVELGVITLAPGNPENVLSRQLWNDPLVFMACREHPLAQIKKQVSPEVLCQYQAVLPGASTFTYRLVQNLFDQQGLTLQTAMSSNYLETIRMLTAIGIAWSILPKSMLGDDLTELRTSFQPPVRELGYIRHEHRTLSNAARAFLELLDNT</sequence>
<evidence type="ECO:0000256" key="1">
    <source>
        <dbReference type="ARBA" id="ARBA00009437"/>
    </source>
</evidence>
<name>A0ABT3MS18_9GAMM</name>
<dbReference type="EMBL" id="JAPFCC010000001">
    <property type="protein sequence ID" value="MCW7552172.1"/>
    <property type="molecule type" value="Genomic_DNA"/>
</dbReference>
<evidence type="ECO:0000256" key="4">
    <source>
        <dbReference type="ARBA" id="ARBA00023163"/>
    </source>
</evidence>
<accession>A0ABT3MS18</accession>
<keyword evidence="3" id="KW-0238">DNA-binding</keyword>
<dbReference type="PANTHER" id="PTHR30126">
    <property type="entry name" value="HTH-TYPE TRANSCRIPTIONAL REGULATOR"/>
    <property type="match status" value="1"/>
</dbReference>
<dbReference type="Gene3D" id="1.10.10.10">
    <property type="entry name" value="Winged helix-like DNA-binding domain superfamily/Winged helix DNA-binding domain"/>
    <property type="match status" value="1"/>
</dbReference>
<feature type="domain" description="HTH lysR-type" evidence="5">
    <location>
        <begin position="1"/>
        <end position="59"/>
    </location>
</feature>
<dbReference type="PANTHER" id="PTHR30126:SF81">
    <property type="entry name" value="HTH-TYPE TRANSCRIPTIONAL REGULATOR ILVY"/>
    <property type="match status" value="1"/>
</dbReference>
<dbReference type="InterPro" id="IPR005119">
    <property type="entry name" value="LysR_subst-bd"/>
</dbReference>
<dbReference type="PRINTS" id="PR00039">
    <property type="entry name" value="HTHLYSR"/>
</dbReference>
<dbReference type="Proteomes" id="UP001209854">
    <property type="component" value="Unassembled WGS sequence"/>
</dbReference>
<dbReference type="Pfam" id="PF00126">
    <property type="entry name" value="HTH_1"/>
    <property type="match status" value="1"/>
</dbReference>
<protein>
    <submittedName>
        <fullName evidence="6">LysR family transcriptional regulator</fullName>
    </submittedName>
</protein>
<dbReference type="Gene3D" id="3.40.190.290">
    <property type="match status" value="1"/>
</dbReference>
<dbReference type="InterPro" id="IPR036390">
    <property type="entry name" value="WH_DNA-bd_sf"/>
</dbReference>
<dbReference type="SUPFAM" id="SSF46785">
    <property type="entry name" value="Winged helix' DNA-binding domain"/>
    <property type="match status" value="1"/>
</dbReference>
<dbReference type="Pfam" id="PF03466">
    <property type="entry name" value="LysR_substrate"/>
    <property type="match status" value="1"/>
</dbReference>
<dbReference type="PROSITE" id="PS50931">
    <property type="entry name" value="HTH_LYSR"/>
    <property type="match status" value="1"/>
</dbReference>
<dbReference type="SUPFAM" id="SSF53850">
    <property type="entry name" value="Periplasmic binding protein-like II"/>
    <property type="match status" value="1"/>
</dbReference>
<proteinExistence type="inferred from homology"/>
<reference evidence="6 7" key="1">
    <citation type="submission" date="2022-10" db="EMBL/GenBank/DDBJ databases">
        <title>High-quality genome sequences of two octocoral-associated bacteria, Endozoicomonas euniceicola EF212 and Endozoicomonas gorgoniicola PS125.</title>
        <authorList>
            <person name="Chiou Y.-J."/>
            <person name="Chen Y.-H."/>
        </authorList>
    </citation>
    <scope>NUCLEOTIDE SEQUENCE [LARGE SCALE GENOMIC DNA]</scope>
    <source>
        <strain evidence="6 7">PS125</strain>
    </source>
</reference>
<comment type="similarity">
    <text evidence="1">Belongs to the LysR transcriptional regulatory family.</text>
</comment>
<evidence type="ECO:0000256" key="3">
    <source>
        <dbReference type="ARBA" id="ARBA00023125"/>
    </source>
</evidence>
<keyword evidence="2" id="KW-0805">Transcription regulation</keyword>
<dbReference type="InterPro" id="IPR000847">
    <property type="entry name" value="LysR_HTH_N"/>
</dbReference>
<evidence type="ECO:0000256" key="2">
    <source>
        <dbReference type="ARBA" id="ARBA00023015"/>
    </source>
</evidence>
<dbReference type="CDD" id="cd05466">
    <property type="entry name" value="PBP2_LTTR_substrate"/>
    <property type="match status" value="1"/>
</dbReference>
<comment type="caution">
    <text evidence="6">The sequence shown here is derived from an EMBL/GenBank/DDBJ whole genome shotgun (WGS) entry which is preliminary data.</text>
</comment>
<evidence type="ECO:0000259" key="5">
    <source>
        <dbReference type="PROSITE" id="PS50931"/>
    </source>
</evidence>
<keyword evidence="4" id="KW-0804">Transcription</keyword>
<organism evidence="6 7">
    <name type="scientific">Endozoicomonas gorgoniicola</name>
    <dbReference type="NCBI Taxonomy" id="1234144"/>
    <lineage>
        <taxon>Bacteria</taxon>
        <taxon>Pseudomonadati</taxon>
        <taxon>Pseudomonadota</taxon>
        <taxon>Gammaproteobacteria</taxon>
        <taxon>Oceanospirillales</taxon>
        <taxon>Endozoicomonadaceae</taxon>
        <taxon>Endozoicomonas</taxon>
    </lineage>
</organism>
<keyword evidence="7" id="KW-1185">Reference proteome</keyword>
<evidence type="ECO:0000313" key="6">
    <source>
        <dbReference type="EMBL" id="MCW7552172.1"/>
    </source>
</evidence>
<evidence type="ECO:0000313" key="7">
    <source>
        <dbReference type="Proteomes" id="UP001209854"/>
    </source>
</evidence>